<accession>A0A2I2FLU8</accession>
<protein>
    <recommendedName>
        <fullName evidence="5">Integral membrane protein</fullName>
    </recommendedName>
</protein>
<gene>
    <name evidence="3" type="ORF">BDW47DRAFT_56358</name>
</gene>
<dbReference type="InterPro" id="IPR029675">
    <property type="entry name" value="PGAP4"/>
</dbReference>
<dbReference type="OrthoDB" id="2016523at2759"/>
<reference evidence="3 4" key="1">
    <citation type="submission" date="2017-12" db="EMBL/GenBank/DDBJ databases">
        <authorList>
            <consortium name="DOE Joint Genome Institute"/>
            <person name="Haridas S."/>
            <person name="Kjaerbolling I."/>
            <person name="Vesth T.C."/>
            <person name="Frisvad J.C."/>
            <person name="Nybo J.L."/>
            <person name="Theobald S."/>
            <person name="Kuo A."/>
            <person name="Bowyer P."/>
            <person name="Matsuda Y."/>
            <person name="Mondo S."/>
            <person name="Lyhne E.K."/>
            <person name="Kogle M.E."/>
            <person name="Clum A."/>
            <person name="Lipzen A."/>
            <person name="Salamov A."/>
            <person name="Ngan C.Y."/>
            <person name="Daum C."/>
            <person name="Chiniquy J."/>
            <person name="Barry K."/>
            <person name="LaButti K."/>
            <person name="Simmons B.A."/>
            <person name="Magnuson J.K."/>
            <person name="Mortensen U.H."/>
            <person name="Larsen T.O."/>
            <person name="Grigoriev I.V."/>
            <person name="Baker S.E."/>
            <person name="Andersen M.R."/>
            <person name="Nordberg H.P."/>
            <person name="Cantor M.N."/>
            <person name="Hua S.X."/>
        </authorList>
    </citation>
    <scope>NUCLEOTIDE SEQUENCE [LARGE SCALE GENOMIC DNA]</scope>
    <source>
        <strain evidence="3 4">CBS 102.13</strain>
    </source>
</reference>
<feature type="transmembrane region" description="Helical" evidence="1">
    <location>
        <begin position="285"/>
        <end position="306"/>
    </location>
</feature>
<keyword evidence="2" id="KW-0732">Signal</keyword>
<feature type="transmembrane region" description="Helical" evidence="1">
    <location>
        <begin position="255"/>
        <end position="273"/>
    </location>
</feature>
<dbReference type="GO" id="GO:0000139">
    <property type="term" value="C:Golgi membrane"/>
    <property type="evidence" value="ECO:0007669"/>
    <property type="project" value="InterPro"/>
</dbReference>
<feature type="chain" id="PRO_5014125541" description="Integral membrane protein" evidence="2">
    <location>
        <begin position="35"/>
        <end position="417"/>
    </location>
</feature>
<evidence type="ECO:0000256" key="1">
    <source>
        <dbReference type="SAM" id="Phobius"/>
    </source>
</evidence>
<organism evidence="3 4">
    <name type="scientific">Aspergillus candidus</name>
    <dbReference type="NCBI Taxonomy" id="41067"/>
    <lineage>
        <taxon>Eukaryota</taxon>
        <taxon>Fungi</taxon>
        <taxon>Dikarya</taxon>
        <taxon>Ascomycota</taxon>
        <taxon>Pezizomycotina</taxon>
        <taxon>Eurotiomycetes</taxon>
        <taxon>Eurotiomycetidae</taxon>
        <taxon>Eurotiales</taxon>
        <taxon>Aspergillaceae</taxon>
        <taxon>Aspergillus</taxon>
        <taxon>Aspergillus subgen. Circumdati</taxon>
    </lineage>
</organism>
<dbReference type="EMBL" id="KZ559120">
    <property type="protein sequence ID" value="PLB41574.1"/>
    <property type="molecule type" value="Genomic_DNA"/>
</dbReference>
<dbReference type="GO" id="GO:0016757">
    <property type="term" value="F:glycosyltransferase activity"/>
    <property type="evidence" value="ECO:0007669"/>
    <property type="project" value="InterPro"/>
</dbReference>
<evidence type="ECO:0000313" key="4">
    <source>
        <dbReference type="Proteomes" id="UP000234585"/>
    </source>
</evidence>
<dbReference type="Proteomes" id="UP000234585">
    <property type="component" value="Unassembled WGS sequence"/>
</dbReference>
<dbReference type="RefSeq" id="XP_024675586.1">
    <property type="nucleotide sequence ID" value="XM_024819318.1"/>
</dbReference>
<sequence>MRLALEFTRKQRQLIASFVVVYLLLLFFCHSNSARDPTSIFFQPDVGYRPQRSLQRIDESIQYLSTYNHSFTPHSTADLTAPINNVDICIGIVTVKRPLQQNLDQTVGSLLDGLSPAQRRRIALHLLIAEPNPADHPTYHHPWVSNVVDRVLTYDDVDAPQSTIRRLVRNKLINKKSLIDYKLSLDACYDHTDAPWVMMLEDDVVTQKNWYEPTMRSLDLITEWDERDVVNDWLYLRLFYTEKFLGWNAEDWRTYLGWSVAAVLSAAVAGITARSRRSSLRAVLTNRFLAVICLGAVPALIALYFLSGRVTMHPMRPGIHLMNRHGCCSQGLVFPRQKVPLLSEYMQEWADVRHSKPVDTVIERWANENRFDRLAVSPSLMQHVGAASYKEKKKAFAWEGSHRVYGAHGVWSMSFEE</sequence>
<keyword evidence="1" id="KW-0472">Membrane</keyword>
<dbReference type="CDD" id="cd22189">
    <property type="entry name" value="PGAP4-like_fungal"/>
    <property type="match status" value="1"/>
</dbReference>
<evidence type="ECO:0008006" key="5">
    <source>
        <dbReference type="Google" id="ProtNLM"/>
    </source>
</evidence>
<name>A0A2I2FLU8_ASPCN</name>
<dbReference type="GeneID" id="36526478"/>
<evidence type="ECO:0000313" key="3">
    <source>
        <dbReference type="EMBL" id="PLB41574.1"/>
    </source>
</evidence>
<evidence type="ECO:0000256" key="2">
    <source>
        <dbReference type="SAM" id="SignalP"/>
    </source>
</evidence>
<dbReference type="PANTHER" id="PTHR31410">
    <property type="entry name" value="TRANSMEMBRANE PROTEIN 246"/>
    <property type="match status" value="1"/>
</dbReference>
<dbReference type="AlphaFoldDB" id="A0A2I2FLU8"/>
<dbReference type="GO" id="GO:0006506">
    <property type="term" value="P:GPI anchor biosynthetic process"/>
    <property type="evidence" value="ECO:0007669"/>
    <property type="project" value="InterPro"/>
</dbReference>
<proteinExistence type="predicted"/>
<keyword evidence="1" id="KW-1133">Transmembrane helix</keyword>
<keyword evidence="1" id="KW-0812">Transmembrane</keyword>
<feature type="signal peptide" evidence="2">
    <location>
        <begin position="1"/>
        <end position="34"/>
    </location>
</feature>
<dbReference type="PANTHER" id="PTHR31410:SF1">
    <property type="entry name" value="POST-GPI ATTACHMENT TO PROTEINS FACTOR 4"/>
    <property type="match status" value="1"/>
</dbReference>
<keyword evidence="4" id="KW-1185">Reference proteome</keyword>